<name>A0A6J7NG52_9ZZZZ</name>
<dbReference type="AlphaFoldDB" id="A0A6J7NG52"/>
<dbReference type="PANTHER" id="PTHR47870:SF1">
    <property type="entry name" value="CYTOCHROME C-TYPE BIOGENESIS PROTEIN CCMH"/>
    <property type="match status" value="1"/>
</dbReference>
<gene>
    <name evidence="10" type="ORF">UFOPK3967_01074</name>
</gene>
<sequence>MRNAKRSWWWIVVAALGLALLSVATFDTSDGPANNNERMVSLAGQFACPVCSGQSIAESDVPIAREIQKEIRSRLDQGQTDGQIRTYLGGLYPDMDLRPKASGVTGLVWFLPVFVLVLAIAGLVAVFRRWRNETPSVATDADRAIVEQALAASSQREQSRRALAAEPFVDPDD</sequence>
<keyword evidence="2" id="KW-0349">Heme</keyword>
<protein>
    <submittedName>
        <fullName evidence="10">Unannotated protein</fullName>
    </submittedName>
</protein>
<feature type="domain" description="CcmH/CycL/Ccl2/NrfF N-terminal" evidence="9">
    <location>
        <begin position="33"/>
        <end position="144"/>
    </location>
</feature>
<dbReference type="InterPro" id="IPR005616">
    <property type="entry name" value="CcmH/CycL/Ccl2/NrfF_N"/>
</dbReference>
<proteinExistence type="inferred from homology"/>
<evidence type="ECO:0000256" key="3">
    <source>
        <dbReference type="ARBA" id="ARBA00022723"/>
    </source>
</evidence>
<evidence type="ECO:0000256" key="2">
    <source>
        <dbReference type="ARBA" id="ARBA00022617"/>
    </source>
</evidence>
<feature type="transmembrane region" description="Helical" evidence="8">
    <location>
        <begin position="107"/>
        <end position="127"/>
    </location>
</feature>
<evidence type="ECO:0000313" key="10">
    <source>
        <dbReference type="EMBL" id="CAB4992116.1"/>
    </source>
</evidence>
<evidence type="ECO:0000256" key="6">
    <source>
        <dbReference type="ARBA" id="ARBA00023004"/>
    </source>
</evidence>
<keyword evidence="5" id="KW-0201">Cytochrome c-type biogenesis</keyword>
<evidence type="ECO:0000256" key="7">
    <source>
        <dbReference type="SAM" id="MobiDB-lite"/>
    </source>
</evidence>
<accession>A0A6J7NG52</accession>
<dbReference type="InterPro" id="IPR051263">
    <property type="entry name" value="C-type_cytochrome_biogenesis"/>
</dbReference>
<dbReference type="CDD" id="cd16378">
    <property type="entry name" value="CcmH_N"/>
    <property type="match status" value="1"/>
</dbReference>
<organism evidence="10">
    <name type="scientific">freshwater metagenome</name>
    <dbReference type="NCBI Taxonomy" id="449393"/>
    <lineage>
        <taxon>unclassified sequences</taxon>
        <taxon>metagenomes</taxon>
        <taxon>ecological metagenomes</taxon>
    </lineage>
</organism>
<evidence type="ECO:0000256" key="1">
    <source>
        <dbReference type="ARBA" id="ARBA00010342"/>
    </source>
</evidence>
<dbReference type="Pfam" id="PF03918">
    <property type="entry name" value="CcmH"/>
    <property type="match status" value="1"/>
</dbReference>
<comment type="similarity">
    <text evidence="1">Belongs to the CcmH/CycL/Ccl2/NrfF family.</text>
</comment>
<feature type="region of interest" description="Disordered" evidence="7">
    <location>
        <begin position="154"/>
        <end position="173"/>
    </location>
</feature>
<keyword evidence="8" id="KW-0812">Transmembrane</keyword>
<dbReference type="GO" id="GO:0005886">
    <property type="term" value="C:plasma membrane"/>
    <property type="evidence" value="ECO:0007669"/>
    <property type="project" value="TreeGrafter"/>
</dbReference>
<evidence type="ECO:0000256" key="8">
    <source>
        <dbReference type="SAM" id="Phobius"/>
    </source>
</evidence>
<keyword evidence="4" id="KW-0732">Signal</keyword>
<keyword evidence="6" id="KW-0408">Iron</keyword>
<dbReference type="InterPro" id="IPR038297">
    <property type="entry name" value="CcmH/CycL/NrfF/Ccl2_sf"/>
</dbReference>
<dbReference type="EMBL" id="CAFBOS010000052">
    <property type="protein sequence ID" value="CAB4992116.1"/>
    <property type="molecule type" value="Genomic_DNA"/>
</dbReference>
<evidence type="ECO:0000256" key="5">
    <source>
        <dbReference type="ARBA" id="ARBA00022748"/>
    </source>
</evidence>
<reference evidence="10" key="1">
    <citation type="submission" date="2020-05" db="EMBL/GenBank/DDBJ databases">
        <authorList>
            <person name="Chiriac C."/>
            <person name="Salcher M."/>
            <person name="Ghai R."/>
            <person name="Kavagutti S V."/>
        </authorList>
    </citation>
    <scope>NUCLEOTIDE SEQUENCE</scope>
</reference>
<evidence type="ECO:0000256" key="4">
    <source>
        <dbReference type="ARBA" id="ARBA00022729"/>
    </source>
</evidence>
<dbReference type="Gene3D" id="1.10.8.640">
    <property type="entry name" value="Cytochrome C biogenesis protein"/>
    <property type="match status" value="1"/>
</dbReference>
<dbReference type="PANTHER" id="PTHR47870">
    <property type="entry name" value="CYTOCHROME C-TYPE BIOGENESIS PROTEIN CCMH"/>
    <property type="match status" value="1"/>
</dbReference>
<evidence type="ECO:0000259" key="9">
    <source>
        <dbReference type="Pfam" id="PF03918"/>
    </source>
</evidence>
<keyword evidence="8" id="KW-0472">Membrane</keyword>
<keyword evidence="3" id="KW-0479">Metal-binding</keyword>
<keyword evidence="8" id="KW-1133">Transmembrane helix</keyword>
<dbReference type="GO" id="GO:0017004">
    <property type="term" value="P:cytochrome complex assembly"/>
    <property type="evidence" value="ECO:0007669"/>
    <property type="project" value="UniProtKB-KW"/>
</dbReference>
<dbReference type="GO" id="GO:0046872">
    <property type="term" value="F:metal ion binding"/>
    <property type="evidence" value="ECO:0007669"/>
    <property type="project" value="UniProtKB-KW"/>
</dbReference>